<dbReference type="Pfam" id="PF13208">
    <property type="entry name" value="TerB_N"/>
    <property type="match status" value="1"/>
</dbReference>
<evidence type="ECO:0000313" key="4">
    <source>
        <dbReference type="EMBL" id="HIQ68223.1"/>
    </source>
</evidence>
<evidence type="ECO:0000256" key="1">
    <source>
        <dbReference type="SAM" id="MobiDB-lite"/>
    </source>
</evidence>
<dbReference type="InterPro" id="IPR028932">
    <property type="entry name" value="TerB-C"/>
</dbReference>
<evidence type="ECO:0000313" key="5">
    <source>
        <dbReference type="Proteomes" id="UP000886796"/>
    </source>
</evidence>
<protein>
    <submittedName>
        <fullName evidence="4">TerB N-terminal domain-containing protein</fullName>
    </submittedName>
</protein>
<name>A0A9D1CMN4_9FIRM</name>
<dbReference type="EMBL" id="DVFK01000092">
    <property type="protein sequence ID" value="HIQ68223.1"/>
    <property type="molecule type" value="Genomic_DNA"/>
</dbReference>
<feature type="region of interest" description="Disordered" evidence="1">
    <location>
        <begin position="391"/>
        <end position="411"/>
    </location>
</feature>
<reference evidence="4" key="2">
    <citation type="journal article" date="2021" name="PeerJ">
        <title>Extensive microbial diversity within the chicken gut microbiome revealed by metagenomics and culture.</title>
        <authorList>
            <person name="Gilroy R."/>
            <person name="Ravi A."/>
            <person name="Getino M."/>
            <person name="Pursley I."/>
            <person name="Horton D.L."/>
            <person name="Alikhan N.F."/>
            <person name="Baker D."/>
            <person name="Gharbi K."/>
            <person name="Hall N."/>
            <person name="Watson M."/>
            <person name="Adriaenssens E.M."/>
            <person name="Foster-Nyarko E."/>
            <person name="Jarju S."/>
            <person name="Secka A."/>
            <person name="Antonio M."/>
            <person name="Oren A."/>
            <person name="Chaudhuri R.R."/>
            <person name="La Ragione R."/>
            <person name="Hildebrand F."/>
            <person name="Pallen M.J."/>
        </authorList>
    </citation>
    <scope>NUCLEOTIDE SEQUENCE</scope>
    <source>
        <strain evidence="4">13361</strain>
    </source>
</reference>
<organism evidence="4 5">
    <name type="scientific">Candidatus Faecousia excrementigallinarum</name>
    <dbReference type="NCBI Taxonomy" id="2840806"/>
    <lineage>
        <taxon>Bacteria</taxon>
        <taxon>Bacillati</taxon>
        <taxon>Bacillota</taxon>
        <taxon>Clostridia</taxon>
        <taxon>Eubacteriales</taxon>
        <taxon>Oscillospiraceae</taxon>
        <taxon>Faecousia</taxon>
    </lineage>
</organism>
<comment type="caution">
    <text evidence="4">The sequence shown here is derived from an EMBL/GenBank/DDBJ whole genome shotgun (WGS) entry which is preliminary data.</text>
</comment>
<dbReference type="Proteomes" id="UP000886796">
    <property type="component" value="Unassembled WGS sequence"/>
</dbReference>
<dbReference type="AlphaFoldDB" id="A0A9D1CMN4"/>
<sequence>MSGDPRKNAAQWFYGKLFREEPLRPRPQTPKEKLPPLLEAARSLENIPGNPWQSREAVFLKQAKLLENYEDEYAFSGTVVYYFPTYQSLSDRELRGYFAWRTRLRRGKIEKTCRTFAYLYIYELLHCVGVPTPEAGYEALLAFRRDYAPLDEFVLTYLNKWMTDFVVYYDLPPALLADSPQVRWDEAITRLENAGSLSPEAVLEAVEALAPGWMSRSRFCRDNREDYGRVLAGLLQGMARHYAGRTQKPLGEQLFGRLQWEPVRLFGSAVFANPRKTRDLECSVDERFRYRCENGLWSLLRHPRIEGGIRQLERLEKSVDGCLREALGDKHPIKYDPLPKWQTKILQEEIKKLLDEKEAAQKAKITIDYSQLDRIRREAALTRDKLTVEEELEELPEAPEVPETPDTPLSPPEYRLLQSLLYDRPTDWVRAEGYLLSVLVDGINEKLYDTFCDTVVQDSPAVIEDYIDDLKEMVAP</sequence>
<dbReference type="Pfam" id="PF15615">
    <property type="entry name" value="TerB_C"/>
    <property type="match status" value="1"/>
</dbReference>
<evidence type="ECO:0000259" key="3">
    <source>
        <dbReference type="Pfam" id="PF15615"/>
    </source>
</evidence>
<evidence type="ECO:0000259" key="2">
    <source>
        <dbReference type="Pfam" id="PF13208"/>
    </source>
</evidence>
<gene>
    <name evidence="4" type="ORF">IAB74_06925</name>
</gene>
<dbReference type="InterPro" id="IPR025266">
    <property type="entry name" value="TerB_N"/>
</dbReference>
<accession>A0A9D1CMN4</accession>
<proteinExistence type="predicted"/>
<feature type="domain" description="TerB-C" evidence="3">
    <location>
        <begin position="354"/>
        <end position="471"/>
    </location>
</feature>
<feature type="domain" description="TerB N-terminal" evidence="2">
    <location>
        <begin position="50"/>
        <end position="176"/>
    </location>
</feature>
<reference evidence="4" key="1">
    <citation type="submission" date="2020-10" db="EMBL/GenBank/DDBJ databases">
        <authorList>
            <person name="Gilroy R."/>
        </authorList>
    </citation>
    <scope>NUCLEOTIDE SEQUENCE</scope>
    <source>
        <strain evidence="4">13361</strain>
    </source>
</reference>